<accession>A0ABV7C6X1</accession>
<dbReference type="PRINTS" id="PR00081">
    <property type="entry name" value="GDHRDH"/>
</dbReference>
<dbReference type="InterPro" id="IPR036291">
    <property type="entry name" value="NAD(P)-bd_dom_sf"/>
</dbReference>
<dbReference type="RefSeq" id="WP_123015843.1">
    <property type="nucleotide sequence ID" value="NZ_AP024911.1"/>
</dbReference>
<evidence type="ECO:0000313" key="2">
    <source>
        <dbReference type="EMBL" id="MFC3023761.1"/>
    </source>
</evidence>
<dbReference type="Pfam" id="PF00106">
    <property type="entry name" value="adh_short"/>
    <property type="match status" value="1"/>
</dbReference>
<gene>
    <name evidence="2" type="ORF">ACFODT_07980</name>
</gene>
<comment type="similarity">
    <text evidence="1">Belongs to the short-chain dehydrogenases/reductases (SDR) family.</text>
</comment>
<dbReference type="InterPro" id="IPR052184">
    <property type="entry name" value="SDR_enzymes"/>
</dbReference>
<evidence type="ECO:0000256" key="1">
    <source>
        <dbReference type="RuleBase" id="RU000363"/>
    </source>
</evidence>
<comment type="caution">
    <text evidence="2">The sequence shown here is derived from an EMBL/GenBank/DDBJ whole genome shotgun (WGS) entry which is preliminary data.</text>
</comment>
<sequence>MKRILITGANRGYGLALAHAFSHSGYALYLVVRSEASREVLLLCFPNACILVEDVVSDGYEARLNDWLRSVTLDVVINNAGVGAKAPTLTSTTTGDLRRTFDTNCVGVLSTVKGSLAALLRNQSAMIINISSRRGSLTMQSQLAAKGSGCSYAYRISKAAQNMLTLCLADELEESRIKVVSVHPGRLLTKMAASDACLSPEASAQKLVNLVEDNAFCTRDFIDLEDESRLPW</sequence>
<dbReference type="Proteomes" id="UP001595384">
    <property type="component" value="Unassembled WGS sequence"/>
</dbReference>
<name>A0ABV7C6X1_9VIBR</name>
<dbReference type="PANTHER" id="PTHR45458:SF2">
    <property type="entry name" value="OXIDOREDUCTASE, SHORT CHAIN DEHYDROGENASE_REDUCTASE FAMILY SUPERFAMILY (AFU_ORTHOLOGUE AFUA_3G13450)"/>
    <property type="match status" value="1"/>
</dbReference>
<dbReference type="InterPro" id="IPR002347">
    <property type="entry name" value="SDR_fam"/>
</dbReference>
<dbReference type="SUPFAM" id="SSF51735">
    <property type="entry name" value="NAD(P)-binding Rossmann-fold domains"/>
    <property type="match status" value="1"/>
</dbReference>
<reference evidence="3" key="1">
    <citation type="journal article" date="2019" name="Int. J. Syst. Evol. Microbiol.">
        <title>The Global Catalogue of Microorganisms (GCM) 10K type strain sequencing project: providing services to taxonomists for standard genome sequencing and annotation.</title>
        <authorList>
            <consortium name="The Broad Institute Genomics Platform"/>
            <consortium name="The Broad Institute Genome Sequencing Center for Infectious Disease"/>
            <person name="Wu L."/>
            <person name="Ma J."/>
        </authorList>
    </citation>
    <scope>NUCLEOTIDE SEQUENCE [LARGE SCALE GENOMIC DNA]</scope>
    <source>
        <strain evidence="3">KCTC 62784</strain>
    </source>
</reference>
<dbReference type="PRINTS" id="PR00080">
    <property type="entry name" value="SDRFAMILY"/>
</dbReference>
<proteinExistence type="inferred from homology"/>
<evidence type="ECO:0000313" key="3">
    <source>
        <dbReference type="Proteomes" id="UP001595384"/>
    </source>
</evidence>
<keyword evidence="3" id="KW-1185">Reference proteome</keyword>
<dbReference type="PANTHER" id="PTHR45458">
    <property type="entry name" value="SHORT-CHAIN DEHYDROGENASE/REDUCTASE SDR"/>
    <property type="match status" value="1"/>
</dbReference>
<dbReference type="EMBL" id="JBHRSE010000052">
    <property type="protein sequence ID" value="MFC3023761.1"/>
    <property type="molecule type" value="Genomic_DNA"/>
</dbReference>
<dbReference type="Gene3D" id="3.40.50.720">
    <property type="entry name" value="NAD(P)-binding Rossmann-like Domain"/>
    <property type="match status" value="1"/>
</dbReference>
<protein>
    <submittedName>
        <fullName evidence="2">SDR family NAD(P)-dependent oxidoreductase</fullName>
    </submittedName>
</protein>
<organism evidence="2 3">
    <name type="scientific">Vibrio zhugei</name>
    <dbReference type="NCBI Taxonomy" id="2479546"/>
    <lineage>
        <taxon>Bacteria</taxon>
        <taxon>Pseudomonadati</taxon>
        <taxon>Pseudomonadota</taxon>
        <taxon>Gammaproteobacteria</taxon>
        <taxon>Vibrionales</taxon>
        <taxon>Vibrionaceae</taxon>
        <taxon>Vibrio</taxon>
    </lineage>
</organism>